<keyword evidence="6 8" id="KW-1133">Transmembrane helix</keyword>
<comment type="subcellular location">
    <subcellularLocation>
        <location evidence="1">Cell membrane</location>
        <topology evidence="1">Multi-pass membrane protein</topology>
    </subcellularLocation>
</comment>
<keyword evidence="4 8" id="KW-0812">Transmembrane</keyword>
<reference evidence="9 10" key="1">
    <citation type="submission" date="2022-12" db="EMBL/GenBank/DDBJ databases">
        <title>Metagenome assembled genome from gulf of manar.</title>
        <authorList>
            <person name="Kohli P."/>
            <person name="Pk S."/>
            <person name="Venkata Ramana C."/>
            <person name="Sasikala C."/>
        </authorList>
    </citation>
    <scope>NUCLEOTIDE SEQUENCE [LARGE SCALE GENOMIC DNA]</scope>
    <source>
        <strain evidence="9">JB008</strain>
    </source>
</reference>
<feature type="transmembrane region" description="Helical" evidence="8">
    <location>
        <begin position="98"/>
        <end position="124"/>
    </location>
</feature>
<evidence type="ECO:0000313" key="9">
    <source>
        <dbReference type="EMBL" id="MDC7225863.1"/>
    </source>
</evidence>
<evidence type="ECO:0000256" key="4">
    <source>
        <dbReference type="ARBA" id="ARBA00022692"/>
    </source>
</evidence>
<evidence type="ECO:0000256" key="1">
    <source>
        <dbReference type="ARBA" id="ARBA00004651"/>
    </source>
</evidence>
<dbReference type="PIRSF" id="PIRSF037497">
    <property type="entry name" value="MreD_Clostridium/Treponema_prd"/>
    <property type="match status" value="1"/>
</dbReference>
<sequence length="168" mass="18620">MRRNNFLFGLIITVLFVVIQSTLLQKISVYGVVPDIALIMIVFISNSCGAMKGQMLGFIAGLIQDFLSAGPLGFNALVRTVVGFFFGRMKGKLFLDSILLPVLFIIVASLIKEAMTALIGLIFMAESNLIVFGRDFLIELGMNAFLAPFCFALLKLLKIYRYNDKDGY</sequence>
<keyword evidence="5" id="KW-0133">Cell shape</keyword>
<evidence type="ECO:0000256" key="6">
    <source>
        <dbReference type="ARBA" id="ARBA00022989"/>
    </source>
</evidence>
<evidence type="ECO:0000256" key="2">
    <source>
        <dbReference type="ARBA" id="ARBA00007776"/>
    </source>
</evidence>
<evidence type="ECO:0000256" key="8">
    <source>
        <dbReference type="SAM" id="Phobius"/>
    </source>
</evidence>
<evidence type="ECO:0000256" key="3">
    <source>
        <dbReference type="ARBA" id="ARBA00022475"/>
    </source>
</evidence>
<dbReference type="GO" id="GO:0008360">
    <property type="term" value="P:regulation of cell shape"/>
    <property type="evidence" value="ECO:0007669"/>
    <property type="project" value="UniProtKB-KW"/>
</dbReference>
<proteinExistence type="inferred from homology"/>
<keyword evidence="3" id="KW-1003">Cell membrane</keyword>
<dbReference type="Pfam" id="PF04093">
    <property type="entry name" value="MreD"/>
    <property type="match status" value="1"/>
</dbReference>
<dbReference type="NCBIfam" id="TIGR03426">
    <property type="entry name" value="shape_MreD"/>
    <property type="match status" value="1"/>
</dbReference>
<gene>
    <name evidence="9" type="primary">mreD</name>
    <name evidence="9" type="ORF">PQJ61_03765</name>
</gene>
<evidence type="ECO:0000313" key="10">
    <source>
        <dbReference type="Proteomes" id="UP001221217"/>
    </source>
</evidence>
<evidence type="ECO:0000256" key="5">
    <source>
        <dbReference type="ARBA" id="ARBA00022960"/>
    </source>
</evidence>
<comment type="caution">
    <text evidence="9">The sequence shown here is derived from an EMBL/GenBank/DDBJ whole genome shotgun (WGS) entry which is preliminary data.</text>
</comment>
<comment type="similarity">
    <text evidence="2">Belongs to the MreD family.</text>
</comment>
<dbReference type="GO" id="GO:0005886">
    <property type="term" value="C:plasma membrane"/>
    <property type="evidence" value="ECO:0007669"/>
    <property type="project" value="UniProtKB-SubCell"/>
</dbReference>
<protein>
    <submittedName>
        <fullName evidence="9">Rod shape-determining protein MreD</fullName>
    </submittedName>
</protein>
<dbReference type="InterPro" id="IPR017225">
    <property type="entry name" value="Cell_shape_determin_MreD_prd"/>
</dbReference>
<feature type="transmembrane region" description="Helical" evidence="8">
    <location>
        <begin position="136"/>
        <end position="157"/>
    </location>
</feature>
<feature type="transmembrane region" description="Helical" evidence="8">
    <location>
        <begin position="6"/>
        <end position="24"/>
    </location>
</feature>
<name>A0AAJ1IDM0_9SPIO</name>
<accession>A0AAJ1IDM0</accession>
<organism evidence="9 10">
    <name type="scientific">Candidatus Thalassospirochaeta sargassi</name>
    <dbReference type="NCBI Taxonomy" id="3119039"/>
    <lineage>
        <taxon>Bacteria</taxon>
        <taxon>Pseudomonadati</taxon>
        <taxon>Spirochaetota</taxon>
        <taxon>Spirochaetia</taxon>
        <taxon>Spirochaetales</taxon>
        <taxon>Spirochaetaceae</taxon>
        <taxon>Candidatus Thalassospirochaeta</taxon>
    </lineage>
</organism>
<feature type="transmembrane region" description="Helical" evidence="8">
    <location>
        <begin position="36"/>
        <end position="60"/>
    </location>
</feature>
<dbReference type="InterPro" id="IPR007227">
    <property type="entry name" value="Cell_shape_determining_MreD"/>
</dbReference>
<dbReference type="Proteomes" id="UP001221217">
    <property type="component" value="Unassembled WGS sequence"/>
</dbReference>
<dbReference type="EMBL" id="JAQQAL010000010">
    <property type="protein sequence ID" value="MDC7225863.1"/>
    <property type="molecule type" value="Genomic_DNA"/>
</dbReference>
<keyword evidence="7 8" id="KW-0472">Membrane</keyword>
<evidence type="ECO:0000256" key="7">
    <source>
        <dbReference type="ARBA" id="ARBA00023136"/>
    </source>
</evidence>
<dbReference type="AlphaFoldDB" id="A0AAJ1IDM0"/>